<protein>
    <submittedName>
        <fullName evidence="1">Uncharacterized protein</fullName>
    </submittedName>
</protein>
<dbReference type="AlphaFoldDB" id="A0AAV6TCT2"/>
<evidence type="ECO:0000313" key="2">
    <source>
        <dbReference type="Proteomes" id="UP000827092"/>
    </source>
</evidence>
<dbReference type="Proteomes" id="UP000827092">
    <property type="component" value="Unassembled WGS sequence"/>
</dbReference>
<proteinExistence type="predicted"/>
<name>A0AAV6TCT2_9ARAC</name>
<evidence type="ECO:0000313" key="1">
    <source>
        <dbReference type="EMBL" id="KAG8155701.1"/>
    </source>
</evidence>
<keyword evidence="2" id="KW-1185">Reference proteome</keyword>
<reference evidence="1 2" key="1">
    <citation type="journal article" date="2022" name="Nat. Ecol. Evol.">
        <title>A masculinizing supergene underlies an exaggerated male reproductive morph in a spider.</title>
        <authorList>
            <person name="Hendrickx F."/>
            <person name="De Corte Z."/>
            <person name="Sonet G."/>
            <person name="Van Belleghem S.M."/>
            <person name="Kostlbacher S."/>
            <person name="Vangestel C."/>
        </authorList>
    </citation>
    <scope>NUCLEOTIDE SEQUENCE [LARGE SCALE GENOMIC DNA]</scope>
    <source>
        <strain evidence="1">W744_W776</strain>
    </source>
</reference>
<gene>
    <name evidence="1" type="ORF">JTE90_027695</name>
</gene>
<organism evidence="1 2">
    <name type="scientific">Oedothorax gibbosus</name>
    <dbReference type="NCBI Taxonomy" id="931172"/>
    <lineage>
        <taxon>Eukaryota</taxon>
        <taxon>Metazoa</taxon>
        <taxon>Ecdysozoa</taxon>
        <taxon>Arthropoda</taxon>
        <taxon>Chelicerata</taxon>
        <taxon>Arachnida</taxon>
        <taxon>Araneae</taxon>
        <taxon>Araneomorphae</taxon>
        <taxon>Entelegynae</taxon>
        <taxon>Araneoidea</taxon>
        <taxon>Linyphiidae</taxon>
        <taxon>Erigoninae</taxon>
        <taxon>Oedothorax</taxon>
    </lineage>
</organism>
<accession>A0AAV6TCT2</accession>
<comment type="caution">
    <text evidence="1">The sequence shown here is derived from an EMBL/GenBank/DDBJ whole genome shotgun (WGS) entry which is preliminary data.</text>
</comment>
<sequence length="98" mass="11151">MPTSMAYVRLSRATTPFMGSHERLAYGRLTGRLVHHTAPSLLPKVAPGHLILSRRPSQSCKADFSPFKVLRNRLSSFRPKASNLRFTDETEFHERQLS</sequence>
<dbReference type="EMBL" id="JAFNEN010007078">
    <property type="protein sequence ID" value="KAG8155701.1"/>
    <property type="molecule type" value="Genomic_DNA"/>
</dbReference>